<evidence type="ECO:0000313" key="3">
    <source>
        <dbReference type="Proteomes" id="UP000053958"/>
    </source>
</evidence>
<evidence type="ECO:0000313" key="2">
    <source>
        <dbReference type="EMBL" id="KKA22552.1"/>
    </source>
</evidence>
<dbReference type="OrthoDB" id="9975758at2759"/>
<comment type="caution">
    <text evidence="2">The sequence shown here is derived from an EMBL/GenBank/DDBJ whole genome shotgun (WGS) entry which is preliminary data.</text>
</comment>
<gene>
    <name evidence="2" type="ORF">T310_3399</name>
</gene>
<keyword evidence="3" id="KW-1185">Reference proteome</keyword>
<dbReference type="GeneID" id="25315749"/>
<organism evidence="2 3">
    <name type="scientific">Rasamsonia emersonii (strain ATCC 16479 / CBS 393.64 / IMI 116815)</name>
    <dbReference type="NCBI Taxonomy" id="1408163"/>
    <lineage>
        <taxon>Eukaryota</taxon>
        <taxon>Fungi</taxon>
        <taxon>Dikarya</taxon>
        <taxon>Ascomycota</taxon>
        <taxon>Pezizomycotina</taxon>
        <taxon>Eurotiomycetes</taxon>
        <taxon>Eurotiomycetidae</taxon>
        <taxon>Eurotiales</taxon>
        <taxon>Trichocomaceae</taxon>
        <taxon>Rasamsonia</taxon>
    </lineage>
</organism>
<protein>
    <submittedName>
        <fullName evidence="2">Uncharacterized protein</fullName>
    </submittedName>
</protein>
<proteinExistence type="predicted"/>
<accession>A0A0F4YW74</accession>
<name>A0A0F4YW74_RASE3</name>
<dbReference type="Proteomes" id="UP000053958">
    <property type="component" value="Unassembled WGS sequence"/>
</dbReference>
<dbReference type="RefSeq" id="XP_013329164.1">
    <property type="nucleotide sequence ID" value="XM_013473710.1"/>
</dbReference>
<reference evidence="2 3" key="1">
    <citation type="submission" date="2015-04" db="EMBL/GenBank/DDBJ databases">
        <authorList>
            <person name="Heijne W.H."/>
            <person name="Fedorova N.D."/>
            <person name="Nierman W.C."/>
            <person name="Vollebregt A.W."/>
            <person name="Zhao Z."/>
            <person name="Wu L."/>
            <person name="Kumar M."/>
            <person name="Stam H."/>
            <person name="van den Berg M.A."/>
            <person name="Pel H.J."/>
        </authorList>
    </citation>
    <scope>NUCLEOTIDE SEQUENCE [LARGE SCALE GENOMIC DNA]</scope>
    <source>
        <strain evidence="2 3">CBS 393.64</strain>
    </source>
</reference>
<feature type="region of interest" description="Disordered" evidence="1">
    <location>
        <begin position="1"/>
        <end position="47"/>
    </location>
</feature>
<dbReference type="EMBL" id="LASV01000136">
    <property type="protein sequence ID" value="KKA22552.1"/>
    <property type="molecule type" value="Genomic_DNA"/>
</dbReference>
<evidence type="ECO:0000256" key="1">
    <source>
        <dbReference type="SAM" id="MobiDB-lite"/>
    </source>
</evidence>
<sequence>MSTSSSSAIRLRVPSALRSSSSSYSSQSNHTTTNSSNNHDDTDLSPPPIAWLTASSWNVTYSTLPMWRAKRNVRITYGLLSAINRQNAQETAAAAARLSNLVTYQSLTSSKVRSVRGVDRAEVSTRAGAGAEAEAEAGIWSWHWRGSGWLKIASSRWEILGYGAASACDSETETDWMVTYFARTLFTPAGIDVYSRPRAAVSEQLLEEIQRALKETGDVVLTRLADQLFLVKHDDDDDDDDNSVGAS</sequence>
<dbReference type="AlphaFoldDB" id="A0A0F4YW74"/>
<feature type="compositionally biased region" description="Low complexity" evidence="1">
    <location>
        <begin position="19"/>
        <end position="37"/>
    </location>
</feature>
<dbReference type="STRING" id="1408163.A0A0F4YW74"/>